<evidence type="ECO:0000256" key="4">
    <source>
        <dbReference type="ARBA" id="ARBA00022833"/>
    </source>
</evidence>
<keyword evidence="8" id="KW-0732">Signal</keyword>
<dbReference type="PANTHER" id="PTHR22726">
    <property type="entry name" value="METALLOENDOPEPTIDASE OMA1"/>
    <property type="match status" value="1"/>
</dbReference>
<evidence type="ECO:0000256" key="2">
    <source>
        <dbReference type="ARBA" id="ARBA00022723"/>
    </source>
</evidence>
<dbReference type="Pfam" id="PF01435">
    <property type="entry name" value="Peptidase_M48"/>
    <property type="match status" value="1"/>
</dbReference>
<evidence type="ECO:0000313" key="10">
    <source>
        <dbReference type="EMBL" id="RDV15886.1"/>
    </source>
</evidence>
<dbReference type="GO" id="GO:0016020">
    <property type="term" value="C:membrane"/>
    <property type="evidence" value="ECO:0007669"/>
    <property type="project" value="TreeGrafter"/>
</dbReference>
<keyword evidence="3 6" id="KW-0378">Hydrolase</keyword>
<evidence type="ECO:0000256" key="3">
    <source>
        <dbReference type="ARBA" id="ARBA00022801"/>
    </source>
</evidence>
<evidence type="ECO:0000256" key="5">
    <source>
        <dbReference type="ARBA" id="ARBA00023049"/>
    </source>
</evidence>
<protein>
    <submittedName>
        <fullName evidence="10">M48 family peptidase</fullName>
    </submittedName>
</protein>
<keyword evidence="11" id="KW-1185">Reference proteome</keyword>
<organism evidence="10 11">
    <name type="scientific">Pontibacter diazotrophicus</name>
    <dbReference type="NCBI Taxonomy" id="1400979"/>
    <lineage>
        <taxon>Bacteria</taxon>
        <taxon>Pseudomonadati</taxon>
        <taxon>Bacteroidota</taxon>
        <taxon>Cytophagia</taxon>
        <taxon>Cytophagales</taxon>
        <taxon>Hymenobacteraceae</taxon>
        <taxon>Pontibacter</taxon>
    </lineage>
</organism>
<evidence type="ECO:0000256" key="7">
    <source>
        <dbReference type="SAM" id="MobiDB-lite"/>
    </source>
</evidence>
<keyword evidence="4 6" id="KW-0862">Zinc</keyword>
<keyword evidence="2" id="KW-0479">Metal-binding</keyword>
<dbReference type="RefSeq" id="WP_115564958.1">
    <property type="nucleotide sequence ID" value="NZ_QRGR01000007.1"/>
</dbReference>
<dbReference type="EMBL" id="QRGR01000007">
    <property type="protein sequence ID" value="RDV15886.1"/>
    <property type="molecule type" value="Genomic_DNA"/>
</dbReference>
<dbReference type="GO" id="GO:0051603">
    <property type="term" value="P:proteolysis involved in protein catabolic process"/>
    <property type="evidence" value="ECO:0007669"/>
    <property type="project" value="TreeGrafter"/>
</dbReference>
<dbReference type="InterPro" id="IPR051156">
    <property type="entry name" value="Mito/Outer_Membr_Metalloprot"/>
</dbReference>
<comment type="caution">
    <text evidence="10">The sequence shown here is derived from an EMBL/GenBank/DDBJ whole genome shotgun (WGS) entry which is preliminary data.</text>
</comment>
<evidence type="ECO:0000256" key="1">
    <source>
        <dbReference type="ARBA" id="ARBA00022670"/>
    </source>
</evidence>
<dbReference type="GO" id="GO:0004222">
    <property type="term" value="F:metalloendopeptidase activity"/>
    <property type="evidence" value="ECO:0007669"/>
    <property type="project" value="InterPro"/>
</dbReference>
<feature type="chain" id="PRO_5017585341" evidence="8">
    <location>
        <begin position="20"/>
        <end position="266"/>
    </location>
</feature>
<comment type="cofactor">
    <cofactor evidence="6">
        <name>Zn(2+)</name>
        <dbReference type="ChEBI" id="CHEBI:29105"/>
    </cofactor>
    <text evidence="6">Binds 1 zinc ion per subunit.</text>
</comment>
<proteinExistence type="inferred from homology"/>
<keyword evidence="5 6" id="KW-0482">Metalloprotease</keyword>
<dbReference type="AlphaFoldDB" id="A0A3D8LF12"/>
<accession>A0A3D8LF12</accession>
<sequence>MYKKIVAFAVAAVMMVACTTVPITGRRQLSLVSDAEMQQQSYAAYRQFLSEHQLSRDAQATAMVKRVGKRIQQAVEQYMAANNMQDELAGFDWEFNLVQDDQINAFAMAGGKTVVYSGLLPVAQNETGLAVVMGHEIAHAIAKHGNERMSQALAQQFGGQTLSALAGSQPGVTSNLIMSVYGVGSQLGLLKYGRNQESEADKLGLVFMAMAGYDPREAIPFWQRMEQASGGQQGPPEFLSTHPSAGTRQSTLRDYMPEALKYYKGN</sequence>
<evidence type="ECO:0000256" key="8">
    <source>
        <dbReference type="SAM" id="SignalP"/>
    </source>
</evidence>
<dbReference type="GO" id="GO:0046872">
    <property type="term" value="F:metal ion binding"/>
    <property type="evidence" value="ECO:0007669"/>
    <property type="project" value="UniProtKB-KW"/>
</dbReference>
<name>A0A3D8LF12_9BACT</name>
<feature type="compositionally biased region" description="Polar residues" evidence="7">
    <location>
        <begin position="241"/>
        <end position="250"/>
    </location>
</feature>
<evidence type="ECO:0000313" key="11">
    <source>
        <dbReference type="Proteomes" id="UP000256708"/>
    </source>
</evidence>
<dbReference type="InterPro" id="IPR001915">
    <property type="entry name" value="Peptidase_M48"/>
</dbReference>
<dbReference type="Gene3D" id="3.30.2010.10">
    <property type="entry name" value="Metalloproteases ('zincins'), catalytic domain"/>
    <property type="match status" value="1"/>
</dbReference>
<reference evidence="11" key="1">
    <citation type="submission" date="2018-08" db="EMBL/GenBank/DDBJ databases">
        <authorList>
            <person name="Liu Z.-W."/>
            <person name="Du Z.-J."/>
        </authorList>
    </citation>
    <scope>NUCLEOTIDE SEQUENCE [LARGE SCALE GENOMIC DNA]</scope>
    <source>
        <strain evidence="11">H4X</strain>
    </source>
</reference>
<feature type="region of interest" description="Disordered" evidence="7">
    <location>
        <begin position="227"/>
        <end position="250"/>
    </location>
</feature>
<keyword evidence="1 6" id="KW-0645">Protease</keyword>
<evidence type="ECO:0000256" key="6">
    <source>
        <dbReference type="RuleBase" id="RU003983"/>
    </source>
</evidence>
<feature type="signal peptide" evidence="8">
    <location>
        <begin position="1"/>
        <end position="19"/>
    </location>
</feature>
<dbReference type="OrthoDB" id="9810445at2"/>
<dbReference type="Proteomes" id="UP000256708">
    <property type="component" value="Unassembled WGS sequence"/>
</dbReference>
<dbReference type="PANTHER" id="PTHR22726:SF24">
    <property type="entry name" value="M48 FAMILY METALLOPEPTIDASE"/>
    <property type="match status" value="1"/>
</dbReference>
<dbReference type="CDD" id="cd07331">
    <property type="entry name" value="M48C_Oma1_like"/>
    <property type="match status" value="1"/>
</dbReference>
<evidence type="ECO:0000259" key="9">
    <source>
        <dbReference type="Pfam" id="PF01435"/>
    </source>
</evidence>
<gene>
    <name evidence="10" type="ORF">DXT99_07810</name>
</gene>
<comment type="similarity">
    <text evidence="6">Belongs to the peptidase M48 family.</text>
</comment>
<feature type="domain" description="Peptidase M48" evidence="9">
    <location>
        <begin position="69"/>
        <end position="254"/>
    </location>
</feature>
<dbReference type="PROSITE" id="PS51257">
    <property type="entry name" value="PROKAR_LIPOPROTEIN"/>
    <property type="match status" value="1"/>
</dbReference>